<feature type="transmembrane region" description="Helical" evidence="1">
    <location>
        <begin position="12"/>
        <end position="32"/>
    </location>
</feature>
<keyword evidence="1" id="KW-0472">Membrane</keyword>
<dbReference type="AlphaFoldDB" id="A0A0F9CJ22"/>
<accession>A0A0F9CJ22</accession>
<keyword evidence="1" id="KW-0812">Transmembrane</keyword>
<reference evidence="2" key="1">
    <citation type="journal article" date="2015" name="Nature">
        <title>Complex archaea that bridge the gap between prokaryotes and eukaryotes.</title>
        <authorList>
            <person name="Spang A."/>
            <person name="Saw J.H."/>
            <person name="Jorgensen S.L."/>
            <person name="Zaremba-Niedzwiedzka K."/>
            <person name="Martijn J."/>
            <person name="Lind A.E."/>
            <person name="van Eijk R."/>
            <person name="Schleper C."/>
            <person name="Guy L."/>
            <person name="Ettema T.J."/>
        </authorList>
    </citation>
    <scope>NUCLEOTIDE SEQUENCE</scope>
</reference>
<proteinExistence type="predicted"/>
<protein>
    <submittedName>
        <fullName evidence="2">Uncharacterized protein</fullName>
    </submittedName>
</protein>
<organism evidence="2">
    <name type="scientific">marine sediment metagenome</name>
    <dbReference type="NCBI Taxonomy" id="412755"/>
    <lineage>
        <taxon>unclassified sequences</taxon>
        <taxon>metagenomes</taxon>
        <taxon>ecological metagenomes</taxon>
    </lineage>
</organism>
<gene>
    <name evidence="2" type="ORF">LCGC14_2660170</name>
</gene>
<evidence type="ECO:0000256" key="1">
    <source>
        <dbReference type="SAM" id="Phobius"/>
    </source>
</evidence>
<dbReference type="EMBL" id="LAZR01046366">
    <property type="protein sequence ID" value="KKK96696.1"/>
    <property type="molecule type" value="Genomic_DNA"/>
</dbReference>
<name>A0A0F9CJ22_9ZZZZ</name>
<evidence type="ECO:0000313" key="2">
    <source>
        <dbReference type="EMBL" id="KKK96696.1"/>
    </source>
</evidence>
<keyword evidence="1" id="KW-1133">Transmembrane helix</keyword>
<comment type="caution">
    <text evidence="2">The sequence shown here is derived from an EMBL/GenBank/DDBJ whole genome shotgun (WGS) entry which is preliminary data.</text>
</comment>
<sequence>MDHGYWNDWYIGWGWFLWIGIWFLLISSFSHWGYSYRTHRRYVANTDKTAIDILNERYARGDIEQQEFVKMKEEINKS</sequence>